<dbReference type="EMBL" id="RCZA01000003">
    <property type="protein sequence ID" value="TPG85275.1"/>
    <property type="molecule type" value="Genomic_DNA"/>
</dbReference>
<organism evidence="1 2">
    <name type="scientific">Pseudomonas mandelii</name>
    <dbReference type="NCBI Taxonomy" id="75612"/>
    <lineage>
        <taxon>Bacteria</taxon>
        <taxon>Pseudomonadati</taxon>
        <taxon>Pseudomonadota</taxon>
        <taxon>Gammaproteobacteria</taxon>
        <taxon>Pseudomonadales</taxon>
        <taxon>Pseudomonadaceae</taxon>
        <taxon>Pseudomonas</taxon>
    </lineage>
</organism>
<protein>
    <submittedName>
        <fullName evidence="1">Uncharacterized protein</fullName>
    </submittedName>
</protein>
<evidence type="ECO:0000313" key="1">
    <source>
        <dbReference type="EMBL" id="TPG85275.1"/>
    </source>
</evidence>
<name>A0A502IG10_9PSED</name>
<gene>
    <name evidence="1" type="ORF">EAH74_08260</name>
</gene>
<sequence>MCPASEVRSSFDEWLMLSDKAPRRVIARYGEERQRRLATLDAVKSEQRLSRPGTTTPAGALPWPRQPLHIFFPGSALPQQWPVF</sequence>
<reference evidence="1 2" key="1">
    <citation type="journal article" date="2019" name="Environ. Microbiol.">
        <title>Species interactions and distinct microbial communities in high Arctic permafrost affected cryosols are associated with the CH4 and CO2 gas fluxes.</title>
        <authorList>
            <person name="Altshuler I."/>
            <person name="Hamel J."/>
            <person name="Turney S."/>
            <person name="Magnuson E."/>
            <person name="Levesque R."/>
            <person name="Greer C."/>
            <person name="Whyte L.G."/>
        </authorList>
    </citation>
    <scope>NUCLEOTIDE SEQUENCE [LARGE SCALE GENOMIC DNA]</scope>
    <source>
        <strain evidence="1 2">OWC5</strain>
    </source>
</reference>
<comment type="caution">
    <text evidence="1">The sequence shown here is derived from an EMBL/GenBank/DDBJ whole genome shotgun (WGS) entry which is preliminary data.</text>
</comment>
<accession>A0A502IG10</accession>
<dbReference type="AlphaFoldDB" id="A0A502IG10"/>
<dbReference type="Proteomes" id="UP000320914">
    <property type="component" value="Unassembled WGS sequence"/>
</dbReference>
<proteinExistence type="predicted"/>
<evidence type="ECO:0000313" key="2">
    <source>
        <dbReference type="Proteomes" id="UP000320914"/>
    </source>
</evidence>